<dbReference type="OrthoDB" id="3192509at2"/>
<keyword evidence="3" id="KW-1185">Reference proteome</keyword>
<dbReference type="STRING" id="504798.SAMN05421871_106164"/>
<feature type="domain" description="Phosphoribulokinase/uridine kinase" evidence="1">
    <location>
        <begin position="25"/>
        <end position="202"/>
    </location>
</feature>
<dbReference type="EMBL" id="FNJB01000006">
    <property type="protein sequence ID" value="SDP09097.1"/>
    <property type="molecule type" value="Genomic_DNA"/>
</dbReference>
<protein>
    <submittedName>
        <fullName evidence="2">Panthothenate kinase</fullName>
    </submittedName>
</protein>
<dbReference type="PANTHER" id="PTHR10285">
    <property type="entry name" value="URIDINE KINASE"/>
    <property type="match status" value="1"/>
</dbReference>
<dbReference type="Gene3D" id="3.40.50.300">
    <property type="entry name" value="P-loop containing nucleotide triphosphate hydrolases"/>
    <property type="match status" value="1"/>
</dbReference>
<dbReference type="SUPFAM" id="SSF52540">
    <property type="entry name" value="P-loop containing nucleoside triphosphate hydrolases"/>
    <property type="match status" value="1"/>
</dbReference>
<gene>
    <name evidence="2" type="ORF">SAMN05192558_106288</name>
</gene>
<reference evidence="3" key="1">
    <citation type="submission" date="2016-10" db="EMBL/GenBank/DDBJ databases">
        <authorList>
            <person name="Varghese N."/>
            <person name="Submissions S."/>
        </authorList>
    </citation>
    <scope>NUCLEOTIDE SEQUENCE [LARGE SCALE GENOMIC DNA]</scope>
    <source>
        <strain evidence="3">IBRC-M 10655</strain>
    </source>
</reference>
<dbReference type="AlphaFoldDB" id="A0A1H0PVB8"/>
<name>A0A1H0PVB8_9PSEU</name>
<dbReference type="GO" id="GO:0005524">
    <property type="term" value="F:ATP binding"/>
    <property type="evidence" value="ECO:0007669"/>
    <property type="project" value="InterPro"/>
</dbReference>
<dbReference type="InterPro" id="IPR027417">
    <property type="entry name" value="P-loop_NTPase"/>
</dbReference>
<dbReference type="RefSeq" id="WP_091376480.1">
    <property type="nucleotide sequence ID" value="NZ_FNDV01000006.1"/>
</dbReference>
<sequence length="205" mass="22641">MRGEPIFADLVRRAQALALPGHRRVLGICGPPGSGKSTLAARIVAALDGQAALVGMDGFHLAQSELDRLGRADRKGAPDTFDADGYVDLLRRLRTNTDKIVYAPEFRREIEDSIACAVPITCDVPLVVTEGNYLLLWPQVRPLLDEVWYLDPDPGLRRKRLFERHLAHGRSPEQAAARTDGSDERNARLVATTARTADLVLRKIE</sequence>
<evidence type="ECO:0000313" key="2">
    <source>
        <dbReference type="EMBL" id="SDP09097.1"/>
    </source>
</evidence>
<evidence type="ECO:0000313" key="3">
    <source>
        <dbReference type="Proteomes" id="UP000199651"/>
    </source>
</evidence>
<proteinExistence type="predicted"/>
<dbReference type="NCBIfam" id="NF006743">
    <property type="entry name" value="PRK09270.1-2"/>
    <property type="match status" value="1"/>
</dbReference>
<dbReference type="Pfam" id="PF00485">
    <property type="entry name" value="PRK"/>
    <property type="match status" value="1"/>
</dbReference>
<dbReference type="InterPro" id="IPR006083">
    <property type="entry name" value="PRK/URK"/>
</dbReference>
<organism evidence="2 3">
    <name type="scientific">Actinokineospora alba</name>
    <dbReference type="NCBI Taxonomy" id="504798"/>
    <lineage>
        <taxon>Bacteria</taxon>
        <taxon>Bacillati</taxon>
        <taxon>Actinomycetota</taxon>
        <taxon>Actinomycetes</taxon>
        <taxon>Pseudonocardiales</taxon>
        <taxon>Pseudonocardiaceae</taxon>
        <taxon>Actinokineospora</taxon>
    </lineage>
</organism>
<accession>A0A1H0PVB8</accession>
<dbReference type="Proteomes" id="UP000199651">
    <property type="component" value="Unassembled WGS sequence"/>
</dbReference>
<keyword evidence="2" id="KW-0808">Transferase</keyword>
<evidence type="ECO:0000259" key="1">
    <source>
        <dbReference type="Pfam" id="PF00485"/>
    </source>
</evidence>
<keyword evidence="2" id="KW-0418">Kinase</keyword>
<dbReference type="GO" id="GO:0016301">
    <property type="term" value="F:kinase activity"/>
    <property type="evidence" value="ECO:0007669"/>
    <property type="project" value="UniProtKB-KW"/>
</dbReference>